<keyword evidence="5 9" id="KW-0627">Porphyrin biosynthesis</keyword>
<sequence length="258" mass="27549">MMKLLITRAEPHASALAEQLTQIGVESCSVPVMNIEPIALTGVTRNQVLDLDGFSTVIVVSANAAALLAEHIDHYWPQLPVNLNWVAIGEATANKLAACLPELPREAIYIPDGTDSEALLALSVLASVETQKLLIVKGEGGRQLIQQGLAERGARVVELPLYRRQPNLAESKALKQALSSHCDWIQVASAESFLFMLEMLGVKGANSNTAALPHTAKWLVPSLRVADVLIAHGVSSEHILCCKSASNDAIVSEVLGAL</sequence>
<name>A0ABP7NDF6_9GAMM</name>
<dbReference type="CDD" id="cd06578">
    <property type="entry name" value="HemD"/>
    <property type="match status" value="1"/>
</dbReference>
<evidence type="ECO:0000256" key="5">
    <source>
        <dbReference type="ARBA" id="ARBA00023244"/>
    </source>
</evidence>
<comment type="similarity">
    <text evidence="2 9">Belongs to the uroporphyrinogen-III synthase family.</text>
</comment>
<dbReference type="PANTHER" id="PTHR38042">
    <property type="entry name" value="UROPORPHYRINOGEN-III SYNTHASE, CHLOROPLASTIC"/>
    <property type="match status" value="1"/>
</dbReference>
<keyword evidence="4 9" id="KW-0456">Lyase</keyword>
<dbReference type="Gene3D" id="3.40.50.10090">
    <property type="match status" value="2"/>
</dbReference>
<organism evidence="11 12">
    <name type="scientific">Litoribacillus peritrichatus</name>
    <dbReference type="NCBI Taxonomy" id="718191"/>
    <lineage>
        <taxon>Bacteria</taxon>
        <taxon>Pseudomonadati</taxon>
        <taxon>Pseudomonadota</taxon>
        <taxon>Gammaproteobacteria</taxon>
        <taxon>Oceanospirillales</taxon>
        <taxon>Oceanospirillaceae</taxon>
        <taxon>Litoribacillus</taxon>
    </lineage>
</organism>
<gene>
    <name evidence="11" type="ORF">GCM10022277_44190</name>
</gene>
<dbReference type="EMBL" id="BAABBN010000017">
    <property type="protein sequence ID" value="GAA3943555.1"/>
    <property type="molecule type" value="Genomic_DNA"/>
</dbReference>
<dbReference type="Pfam" id="PF02602">
    <property type="entry name" value="HEM4"/>
    <property type="match status" value="1"/>
</dbReference>
<dbReference type="InterPro" id="IPR039793">
    <property type="entry name" value="UROS/Hem4"/>
</dbReference>
<evidence type="ECO:0000256" key="9">
    <source>
        <dbReference type="RuleBase" id="RU366031"/>
    </source>
</evidence>
<reference evidence="12" key="1">
    <citation type="journal article" date="2019" name="Int. J. Syst. Evol. Microbiol.">
        <title>The Global Catalogue of Microorganisms (GCM) 10K type strain sequencing project: providing services to taxonomists for standard genome sequencing and annotation.</title>
        <authorList>
            <consortium name="The Broad Institute Genomics Platform"/>
            <consortium name="The Broad Institute Genome Sequencing Center for Infectious Disease"/>
            <person name="Wu L."/>
            <person name="Ma J."/>
        </authorList>
    </citation>
    <scope>NUCLEOTIDE SEQUENCE [LARGE SCALE GENOMIC DNA]</scope>
    <source>
        <strain evidence="12">JCM 17551</strain>
    </source>
</reference>
<dbReference type="EC" id="4.2.1.75" evidence="3 9"/>
<dbReference type="InterPro" id="IPR003754">
    <property type="entry name" value="4pyrrol_synth_uPrphyn_synth"/>
</dbReference>
<dbReference type="Proteomes" id="UP001501565">
    <property type="component" value="Unassembled WGS sequence"/>
</dbReference>
<dbReference type="SUPFAM" id="SSF69618">
    <property type="entry name" value="HemD-like"/>
    <property type="match status" value="1"/>
</dbReference>
<evidence type="ECO:0000313" key="11">
    <source>
        <dbReference type="EMBL" id="GAA3943555.1"/>
    </source>
</evidence>
<protein>
    <recommendedName>
        <fullName evidence="7 9">Uroporphyrinogen-III synthase</fullName>
        <ecNumber evidence="3 9">4.2.1.75</ecNumber>
    </recommendedName>
</protein>
<evidence type="ECO:0000256" key="3">
    <source>
        <dbReference type="ARBA" id="ARBA00013109"/>
    </source>
</evidence>
<feature type="domain" description="Tetrapyrrole biosynthesis uroporphyrinogen III synthase" evidence="10">
    <location>
        <begin position="15"/>
        <end position="236"/>
    </location>
</feature>
<comment type="caution">
    <text evidence="11">The sequence shown here is derived from an EMBL/GenBank/DDBJ whole genome shotgun (WGS) entry which is preliminary data.</text>
</comment>
<evidence type="ECO:0000256" key="7">
    <source>
        <dbReference type="ARBA" id="ARBA00040167"/>
    </source>
</evidence>
<evidence type="ECO:0000256" key="6">
    <source>
        <dbReference type="ARBA" id="ARBA00037589"/>
    </source>
</evidence>
<comment type="pathway">
    <text evidence="1 9">Porphyrin-containing compound metabolism; protoporphyrin-IX biosynthesis; coproporphyrinogen-III from 5-aminolevulinate: step 3/4.</text>
</comment>
<proteinExistence type="inferred from homology"/>
<keyword evidence="12" id="KW-1185">Reference proteome</keyword>
<evidence type="ECO:0000256" key="2">
    <source>
        <dbReference type="ARBA" id="ARBA00008133"/>
    </source>
</evidence>
<evidence type="ECO:0000256" key="8">
    <source>
        <dbReference type="ARBA" id="ARBA00048617"/>
    </source>
</evidence>
<evidence type="ECO:0000256" key="1">
    <source>
        <dbReference type="ARBA" id="ARBA00004772"/>
    </source>
</evidence>
<evidence type="ECO:0000313" key="12">
    <source>
        <dbReference type="Proteomes" id="UP001501565"/>
    </source>
</evidence>
<dbReference type="InterPro" id="IPR036108">
    <property type="entry name" value="4pyrrol_syn_uPrphyn_synt_sf"/>
</dbReference>
<comment type="catalytic activity">
    <reaction evidence="8 9">
        <text>hydroxymethylbilane = uroporphyrinogen III + H2O</text>
        <dbReference type="Rhea" id="RHEA:18965"/>
        <dbReference type="ChEBI" id="CHEBI:15377"/>
        <dbReference type="ChEBI" id="CHEBI:57308"/>
        <dbReference type="ChEBI" id="CHEBI:57845"/>
        <dbReference type="EC" id="4.2.1.75"/>
    </reaction>
</comment>
<accession>A0ABP7NDF6</accession>
<dbReference type="PANTHER" id="PTHR38042:SF1">
    <property type="entry name" value="UROPORPHYRINOGEN-III SYNTHASE, CHLOROPLASTIC"/>
    <property type="match status" value="1"/>
</dbReference>
<dbReference type="RefSeq" id="WP_344800842.1">
    <property type="nucleotide sequence ID" value="NZ_BAABBN010000017.1"/>
</dbReference>
<comment type="function">
    <text evidence="6 9">Catalyzes cyclization of the linear tetrapyrrole, hydroxymethylbilane, to the macrocyclic uroporphyrinogen III.</text>
</comment>
<evidence type="ECO:0000259" key="10">
    <source>
        <dbReference type="Pfam" id="PF02602"/>
    </source>
</evidence>
<evidence type="ECO:0000256" key="4">
    <source>
        <dbReference type="ARBA" id="ARBA00023239"/>
    </source>
</evidence>